<keyword evidence="5" id="KW-1185">Reference proteome</keyword>
<dbReference type="OrthoDB" id="9794178at2"/>
<name>A0A1B4V0K8_9GAMM</name>
<dbReference type="Gene3D" id="3.30.2020.30">
    <property type="match status" value="1"/>
</dbReference>
<dbReference type="InterPro" id="IPR038492">
    <property type="entry name" value="GBBH-like_N_sf"/>
</dbReference>
<dbReference type="EMBL" id="AP014936">
    <property type="protein sequence ID" value="BAU46989.1"/>
    <property type="molecule type" value="Genomic_DNA"/>
</dbReference>
<dbReference type="RefSeq" id="WP_096458061.1">
    <property type="nucleotide sequence ID" value="NZ_AP014936.1"/>
</dbReference>
<evidence type="ECO:0000259" key="3">
    <source>
        <dbReference type="Pfam" id="PF06155"/>
    </source>
</evidence>
<evidence type="ECO:0000256" key="1">
    <source>
        <dbReference type="ARBA" id="ARBA00022723"/>
    </source>
</evidence>
<dbReference type="PANTHER" id="PTHR35303:SF5">
    <property type="entry name" value="OS02G0197800 PROTEIN"/>
    <property type="match status" value="1"/>
</dbReference>
<sequence>MRKNTIRPTDIKLHQKSRVLEVAFEDGSRFSLPCEYLRVYSPSAEVRGHGPGQEVLQVGKENVNITNIEPVGTYAVCLHFDDGHSTGIYSWDWLYHLGTDFDELWAQYLERLEKAGHKRKPAPAAG</sequence>
<evidence type="ECO:0000313" key="5">
    <source>
        <dbReference type="Proteomes" id="UP000218899"/>
    </source>
</evidence>
<reference evidence="4 5" key="1">
    <citation type="submission" date="2015-08" db="EMBL/GenBank/DDBJ databases">
        <title>Complete genome sequence of Sulfurifustis variabilis.</title>
        <authorList>
            <person name="Miura A."/>
            <person name="Kojima H."/>
            <person name="Fukui M."/>
        </authorList>
    </citation>
    <scope>NUCLEOTIDE SEQUENCE [LARGE SCALE GENOMIC DNA]</scope>
    <source>
        <strain evidence="5">skN76</strain>
    </source>
</reference>
<dbReference type="InterPro" id="IPR010376">
    <property type="entry name" value="GBBH-like_N"/>
</dbReference>
<dbReference type="KEGG" id="sva:SVA_0407"/>
<dbReference type="GO" id="GO:0046872">
    <property type="term" value="F:metal ion binding"/>
    <property type="evidence" value="ECO:0007669"/>
    <property type="project" value="UniProtKB-KW"/>
</dbReference>
<feature type="domain" description="Gamma-butyrobetaine hydroxylase-like N-terminal" evidence="3">
    <location>
        <begin position="11"/>
        <end position="95"/>
    </location>
</feature>
<gene>
    <name evidence="4" type="ORF">SVA_0407</name>
</gene>
<proteinExistence type="predicted"/>
<keyword evidence="2" id="KW-0408">Iron</keyword>
<keyword evidence="1" id="KW-0479">Metal-binding</keyword>
<evidence type="ECO:0000256" key="2">
    <source>
        <dbReference type="ARBA" id="ARBA00023004"/>
    </source>
</evidence>
<dbReference type="PANTHER" id="PTHR35303">
    <property type="entry name" value="OS02G0197800 PROTEIN"/>
    <property type="match status" value="1"/>
</dbReference>
<organism evidence="4 5">
    <name type="scientific">Sulfurifustis variabilis</name>
    <dbReference type="NCBI Taxonomy" id="1675686"/>
    <lineage>
        <taxon>Bacteria</taxon>
        <taxon>Pseudomonadati</taxon>
        <taxon>Pseudomonadota</taxon>
        <taxon>Gammaproteobacteria</taxon>
        <taxon>Acidiferrobacterales</taxon>
        <taxon>Acidiferrobacteraceae</taxon>
        <taxon>Sulfurifustis</taxon>
    </lineage>
</organism>
<dbReference type="Proteomes" id="UP000218899">
    <property type="component" value="Chromosome"/>
</dbReference>
<accession>A0A1B4V0K8</accession>
<dbReference type="Pfam" id="PF06155">
    <property type="entry name" value="GBBH-like_N"/>
    <property type="match status" value="1"/>
</dbReference>
<dbReference type="AlphaFoldDB" id="A0A1B4V0K8"/>
<protein>
    <recommendedName>
        <fullName evidence="3">Gamma-butyrobetaine hydroxylase-like N-terminal domain-containing protein</fullName>
    </recommendedName>
</protein>
<evidence type="ECO:0000313" key="4">
    <source>
        <dbReference type="EMBL" id="BAU46989.1"/>
    </source>
</evidence>